<evidence type="ECO:0000256" key="1">
    <source>
        <dbReference type="ARBA" id="ARBA00023157"/>
    </source>
</evidence>
<evidence type="ECO:0000313" key="5">
    <source>
        <dbReference type="EMBL" id="ESQ51192.1"/>
    </source>
</evidence>
<dbReference type="PANTHER" id="PTHR33021:SF381">
    <property type="entry name" value="PHYTOCYANIN DOMAIN-CONTAINING PROTEIN"/>
    <property type="match status" value="1"/>
</dbReference>
<gene>
    <name evidence="5" type="ORF">EUTSA_v10017558mg</name>
</gene>
<dbReference type="Gramene" id="ESQ51192">
    <property type="protein sequence ID" value="ESQ51192"/>
    <property type="gene ID" value="EUTSA_v10017558mg"/>
</dbReference>
<dbReference type="GO" id="GO:0009055">
    <property type="term" value="F:electron transfer activity"/>
    <property type="evidence" value="ECO:0007669"/>
    <property type="project" value="InterPro"/>
</dbReference>
<protein>
    <recommendedName>
        <fullName evidence="4">Phytocyanin domain-containing protein</fullName>
    </recommendedName>
</protein>
<evidence type="ECO:0000259" key="4">
    <source>
        <dbReference type="PROSITE" id="PS51485"/>
    </source>
</evidence>
<dbReference type="PROSITE" id="PS51485">
    <property type="entry name" value="PHYTOCYANIN"/>
    <property type="match status" value="2"/>
</dbReference>
<keyword evidence="2" id="KW-0325">Glycoprotein</keyword>
<feature type="domain" description="Phytocyanin" evidence="4">
    <location>
        <begin position="146"/>
        <end position="249"/>
    </location>
</feature>
<dbReference type="SUPFAM" id="SSF49503">
    <property type="entry name" value="Cupredoxins"/>
    <property type="match status" value="2"/>
</dbReference>
<dbReference type="InterPro" id="IPR003245">
    <property type="entry name" value="Phytocyanin_dom"/>
</dbReference>
<sequence>MATTTTLRTLRFVFVMMMSFTVLMGHHCSAKIYKVGDSEGWTAKADTYYDWAQRNEFNVGDSLLFEYDRNVNDVTQVSSALAYDSCDSSSPKAVYNTGNDTVTLKEPGYHYFISSNHAQCVAGQKLEVLVVRYDPSRPRKIFPFGNTYKVGDSNEWSVPKENDLYYKWSEEKQFHVGDSLLFYYDDEVNDILEVNSDLEFKSCDPSSPLAVHSSGQDLIRLTKPGIHYFITSKTGHCEDGLKLRVVVRPLHRAIREKRKLSPLDRLIKWLQSFRPHPHH</sequence>
<dbReference type="InterPro" id="IPR008972">
    <property type="entry name" value="Cupredoxin"/>
</dbReference>
<dbReference type="EMBL" id="KI517385">
    <property type="protein sequence ID" value="ESQ51192.1"/>
    <property type="molecule type" value="Genomic_DNA"/>
</dbReference>
<evidence type="ECO:0000313" key="6">
    <source>
        <dbReference type="Proteomes" id="UP000030689"/>
    </source>
</evidence>
<dbReference type="Gene3D" id="2.60.40.420">
    <property type="entry name" value="Cupredoxins - blue copper proteins"/>
    <property type="match status" value="2"/>
</dbReference>
<dbReference type="OMA" id="SEGWRAK"/>
<dbReference type="STRING" id="72664.V4M824"/>
<keyword evidence="3" id="KW-0732">Signal</keyword>
<dbReference type="KEGG" id="eus:EUTSA_v10017558mg"/>
<accession>V4M824</accession>
<evidence type="ECO:0000256" key="3">
    <source>
        <dbReference type="SAM" id="SignalP"/>
    </source>
</evidence>
<proteinExistence type="predicted"/>
<evidence type="ECO:0000256" key="2">
    <source>
        <dbReference type="ARBA" id="ARBA00023180"/>
    </source>
</evidence>
<dbReference type="OrthoDB" id="687943at2759"/>
<keyword evidence="1" id="KW-1015">Disulfide bond</keyword>
<dbReference type="FunFam" id="2.60.40.420:FF:000034">
    <property type="entry name" value="Cupredoxin superfamily protein"/>
    <property type="match status" value="2"/>
</dbReference>
<dbReference type="GO" id="GO:0005886">
    <property type="term" value="C:plasma membrane"/>
    <property type="evidence" value="ECO:0007669"/>
    <property type="project" value="TreeGrafter"/>
</dbReference>
<dbReference type="PANTHER" id="PTHR33021">
    <property type="entry name" value="BLUE COPPER PROTEIN"/>
    <property type="match status" value="1"/>
</dbReference>
<feature type="chain" id="PRO_5004722053" description="Phytocyanin domain-containing protein" evidence="3">
    <location>
        <begin position="26"/>
        <end position="279"/>
    </location>
</feature>
<feature type="signal peptide" evidence="3">
    <location>
        <begin position="1"/>
        <end position="25"/>
    </location>
</feature>
<dbReference type="Proteomes" id="UP000030689">
    <property type="component" value="Unassembled WGS sequence"/>
</dbReference>
<dbReference type="Pfam" id="PF02298">
    <property type="entry name" value="Cu_bind_like"/>
    <property type="match status" value="2"/>
</dbReference>
<name>V4M824_EUTSA</name>
<organism evidence="5 6">
    <name type="scientific">Eutrema salsugineum</name>
    <name type="common">Saltwater cress</name>
    <name type="synonym">Sisymbrium salsugineum</name>
    <dbReference type="NCBI Taxonomy" id="72664"/>
    <lineage>
        <taxon>Eukaryota</taxon>
        <taxon>Viridiplantae</taxon>
        <taxon>Streptophyta</taxon>
        <taxon>Embryophyta</taxon>
        <taxon>Tracheophyta</taxon>
        <taxon>Spermatophyta</taxon>
        <taxon>Magnoliopsida</taxon>
        <taxon>eudicotyledons</taxon>
        <taxon>Gunneridae</taxon>
        <taxon>Pentapetalae</taxon>
        <taxon>rosids</taxon>
        <taxon>malvids</taxon>
        <taxon>Brassicales</taxon>
        <taxon>Brassicaceae</taxon>
        <taxon>Eutremeae</taxon>
        <taxon>Eutrema</taxon>
    </lineage>
</organism>
<keyword evidence="6" id="KW-1185">Reference proteome</keyword>
<dbReference type="InterPro" id="IPR039391">
    <property type="entry name" value="Phytocyanin-like"/>
</dbReference>
<reference evidence="5 6" key="1">
    <citation type="journal article" date="2013" name="Front. Plant Sci.">
        <title>The Reference Genome of the Halophytic Plant Eutrema salsugineum.</title>
        <authorList>
            <person name="Yang R."/>
            <person name="Jarvis D.E."/>
            <person name="Chen H."/>
            <person name="Beilstein M.A."/>
            <person name="Grimwood J."/>
            <person name="Jenkins J."/>
            <person name="Shu S."/>
            <person name="Prochnik S."/>
            <person name="Xin M."/>
            <person name="Ma C."/>
            <person name="Schmutz J."/>
            <person name="Wing R.A."/>
            <person name="Mitchell-Olds T."/>
            <person name="Schumaker K.S."/>
            <person name="Wang X."/>
        </authorList>
    </citation>
    <scope>NUCLEOTIDE SEQUENCE [LARGE SCALE GENOMIC DNA]</scope>
</reference>
<feature type="domain" description="Phytocyanin" evidence="4">
    <location>
        <begin position="31"/>
        <end position="132"/>
    </location>
</feature>
<dbReference type="AlphaFoldDB" id="V4M824"/>